<protein>
    <submittedName>
        <fullName evidence="3">[Pyruvate dehydrogenase [acetyl-transferring]]-phosphatase 2, mitochondrial</fullName>
    </submittedName>
</protein>
<feature type="domain" description="PPM-type phosphatase" evidence="2">
    <location>
        <begin position="36"/>
        <end position="349"/>
    </location>
</feature>
<keyword evidence="3" id="KW-0670">Pyruvate</keyword>
<dbReference type="InterPro" id="IPR015655">
    <property type="entry name" value="PP2C"/>
</dbReference>
<evidence type="ECO:0000259" key="2">
    <source>
        <dbReference type="PROSITE" id="PS51746"/>
    </source>
</evidence>
<comment type="caution">
    <text evidence="3">The sequence shown here is derived from an EMBL/GenBank/DDBJ whole genome shotgun (WGS) entry which is preliminary data.</text>
</comment>
<dbReference type="GeneID" id="36518342"/>
<dbReference type="AlphaFoldDB" id="A0A2T0FPQ3"/>
<name>A0A2T0FPQ3_9ASCO</name>
<gene>
    <name evidence="3" type="ORF">B9G98_04594</name>
</gene>
<evidence type="ECO:0000313" key="4">
    <source>
        <dbReference type="Proteomes" id="UP000238350"/>
    </source>
</evidence>
<dbReference type="SUPFAM" id="SSF81606">
    <property type="entry name" value="PP2C-like"/>
    <property type="match status" value="1"/>
</dbReference>
<accession>A0A2T0FPQ3</accession>
<proteinExistence type="predicted"/>
<dbReference type="PANTHER" id="PTHR13832">
    <property type="entry name" value="PROTEIN PHOSPHATASE 2C"/>
    <property type="match status" value="1"/>
</dbReference>
<sequence>MLRSGPQRQFRGFTQYFTLRTDAAKAKISLQKAPGFVGHASDRMMRPYNEDRIFTGVLDLPDLHGEHIPVFNFSVFDGHGGPDCAEFLAHNLAKYVETADMDSGPDLFRSYAKEIGGYWRAWKTSLARYSRDLERSHYDDMLLRIPLAFLRADLDYIGTEKNMGSTCTSAFIYSLESGKNFWDRNVHGLLTVAQVGDTRAILGDTMGNALALSTVHHPSNPHESDRLRKFSTGIFRTPSGEDRYLQYANTRAFGDFQGKAHGITAEPDIATFELNGQNKPLPGEDAFLILVSDGVTDKASDQELVDLVIQSAHSGGSLRGTPQSAANEIVSYVEMLGTQDNATALVVRLGGWGNWHSWTDRSGSHREERLREDNYRRRG</sequence>
<organism evidence="3 4">
    <name type="scientific">Wickerhamiella sorbophila</name>
    <dbReference type="NCBI Taxonomy" id="45607"/>
    <lineage>
        <taxon>Eukaryota</taxon>
        <taxon>Fungi</taxon>
        <taxon>Dikarya</taxon>
        <taxon>Ascomycota</taxon>
        <taxon>Saccharomycotina</taxon>
        <taxon>Dipodascomycetes</taxon>
        <taxon>Dipodascales</taxon>
        <taxon>Trichomonascaceae</taxon>
        <taxon>Wickerhamiella</taxon>
    </lineage>
</organism>
<feature type="region of interest" description="Disordered" evidence="1">
    <location>
        <begin position="358"/>
        <end position="379"/>
    </location>
</feature>
<dbReference type="InterPro" id="IPR036457">
    <property type="entry name" value="PPM-type-like_dom_sf"/>
</dbReference>
<dbReference type="CDD" id="cd00143">
    <property type="entry name" value="PP2Cc"/>
    <property type="match status" value="1"/>
</dbReference>
<dbReference type="EMBL" id="NDIQ01000022">
    <property type="protein sequence ID" value="PRT56974.1"/>
    <property type="molecule type" value="Genomic_DNA"/>
</dbReference>
<dbReference type="GO" id="GO:0004722">
    <property type="term" value="F:protein serine/threonine phosphatase activity"/>
    <property type="evidence" value="ECO:0007669"/>
    <property type="project" value="InterPro"/>
</dbReference>
<dbReference type="PROSITE" id="PS51746">
    <property type="entry name" value="PPM_2"/>
    <property type="match status" value="1"/>
</dbReference>
<dbReference type="STRING" id="45607.A0A2T0FPQ3"/>
<dbReference type="SMART" id="SM00332">
    <property type="entry name" value="PP2Cc"/>
    <property type="match status" value="1"/>
</dbReference>
<evidence type="ECO:0000313" key="3">
    <source>
        <dbReference type="EMBL" id="PRT56974.1"/>
    </source>
</evidence>
<dbReference type="Pfam" id="PF00481">
    <property type="entry name" value="PP2C"/>
    <property type="match status" value="1"/>
</dbReference>
<dbReference type="InterPro" id="IPR001932">
    <property type="entry name" value="PPM-type_phosphatase-like_dom"/>
</dbReference>
<keyword evidence="4" id="KW-1185">Reference proteome</keyword>
<dbReference type="Gene3D" id="3.60.40.10">
    <property type="entry name" value="PPM-type phosphatase domain"/>
    <property type="match status" value="1"/>
</dbReference>
<dbReference type="OrthoDB" id="416093at2759"/>
<dbReference type="Proteomes" id="UP000238350">
    <property type="component" value="Unassembled WGS sequence"/>
</dbReference>
<dbReference type="RefSeq" id="XP_024666919.1">
    <property type="nucleotide sequence ID" value="XM_024811151.1"/>
</dbReference>
<evidence type="ECO:0000256" key="1">
    <source>
        <dbReference type="SAM" id="MobiDB-lite"/>
    </source>
</evidence>
<reference evidence="3 4" key="1">
    <citation type="submission" date="2017-04" db="EMBL/GenBank/DDBJ databases">
        <title>Genome sequencing of [Candida] sorbophila.</title>
        <authorList>
            <person name="Ahn J.O."/>
        </authorList>
    </citation>
    <scope>NUCLEOTIDE SEQUENCE [LARGE SCALE GENOMIC DNA]</scope>
    <source>
        <strain evidence="3 4">DS02</strain>
    </source>
</reference>
<dbReference type="PANTHER" id="PTHR13832:SF589">
    <property type="entry name" value="[PYRUVATE DEHYDROGENASE [ACETYL-TRANSFERRING]]-PHOSPHATASE 2, MITOCHONDRIAL"/>
    <property type="match status" value="1"/>
</dbReference>